<accession>A0A7W8E1F6</accession>
<evidence type="ECO:0000256" key="1">
    <source>
        <dbReference type="ARBA" id="ARBA00001275"/>
    </source>
</evidence>
<comment type="caution">
    <text evidence="6">The sequence shown here is derived from an EMBL/GenBank/DDBJ whole genome shotgun (WGS) entry which is preliminary data.</text>
</comment>
<protein>
    <submittedName>
        <fullName evidence="6">Starch phosphorylase</fullName>
        <ecNumber evidence="6">2.4.1.1</ecNumber>
    </submittedName>
</protein>
<evidence type="ECO:0000313" key="7">
    <source>
        <dbReference type="Proteomes" id="UP000540989"/>
    </source>
</evidence>
<dbReference type="EMBL" id="JACHIP010000001">
    <property type="protein sequence ID" value="MBB5055773.1"/>
    <property type="molecule type" value="Genomic_DNA"/>
</dbReference>
<feature type="modified residue" description="N6-(pyridoxal phosphate)lysine" evidence="4">
    <location>
        <position position="605"/>
    </location>
</feature>
<dbReference type="InterPro" id="IPR000811">
    <property type="entry name" value="Glyco_trans_35"/>
</dbReference>
<dbReference type="GO" id="GO:0030170">
    <property type="term" value="F:pyridoxal phosphate binding"/>
    <property type="evidence" value="ECO:0007669"/>
    <property type="project" value="InterPro"/>
</dbReference>
<dbReference type="Proteomes" id="UP000540989">
    <property type="component" value="Unassembled WGS sequence"/>
</dbReference>
<feature type="domain" description="DUF3417" evidence="5">
    <location>
        <begin position="18"/>
        <end position="119"/>
    </location>
</feature>
<dbReference type="NCBIfam" id="TIGR02094">
    <property type="entry name" value="more_P_ylases"/>
    <property type="match status" value="1"/>
</dbReference>
<proteinExistence type="inferred from homology"/>
<dbReference type="GO" id="GO:0008184">
    <property type="term" value="F:glycogen phosphorylase activity"/>
    <property type="evidence" value="ECO:0007669"/>
    <property type="project" value="InterPro"/>
</dbReference>
<dbReference type="EC" id="2.4.1.1" evidence="6"/>
<reference evidence="6 7" key="1">
    <citation type="submission" date="2020-08" db="EMBL/GenBank/DDBJ databases">
        <title>Genomic Encyclopedia of Type Strains, Phase IV (KMG-V): Genome sequencing to study the core and pangenomes of soil and plant-associated prokaryotes.</title>
        <authorList>
            <person name="Whitman W."/>
        </authorList>
    </citation>
    <scope>NUCLEOTIDE SEQUENCE [LARGE SCALE GENOMIC DNA]</scope>
    <source>
        <strain evidence="6 7">M8UP14</strain>
    </source>
</reference>
<comment type="similarity">
    <text evidence="2">Belongs to the glycogen phosphorylase family.</text>
</comment>
<dbReference type="InterPro" id="IPR011834">
    <property type="entry name" value="Agluc_phsphrylas"/>
</dbReference>
<evidence type="ECO:0000313" key="6">
    <source>
        <dbReference type="EMBL" id="MBB5055773.1"/>
    </source>
</evidence>
<comment type="catalytic activity">
    <reaction evidence="1">
        <text>[(1-&gt;4)-alpha-D-glucosyl](n) + phosphate = [(1-&gt;4)-alpha-D-glucosyl](n-1) + alpha-D-glucose 1-phosphate</text>
        <dbReference type="Rhea" id="RHEA:41732"/>
        <dbReference type="Rhea" id="RHEA-COMP:9584"/>
        <dbReference type="Rhea" id="RHEA-COMP:9586"/>
        <dbReference type="ChEBI" id="CHEBI:15444"/>
        <dbReference type="ChEBI" id="CHEBI:43474"/>
        <dbReference type="ChEBI" id="CHEBI:58601"/>
        <dbReference type="EC" id="2.4.1.1"/>
    </reaction>
</comment>
<dbReference type="PIRSF" id="PIRSF000460">
    <property type="entry name" value="Pprylas_GlgP"/>
    <property type="match status" value="1"/>
</dbReference>
<sequence length="845" mass="93577">MKTNEGVNGDLERKGFGDLKDLALNLHWSWSRASDELWERLDAELWETTQDPWVILQTVSKETITAALGEPEFSGRLAEVLAGTRAAYAGDAWFQKTHKDSGLKAVAYFSMEFMLSEALPIYSGGLGNVAGDQMKAASDLGVPVVGVGLLYGQGYFRQQFDSAGRQRALYPVNDPGQLPIRPLRRANGEWLRLKVPIPGVTIWLRCWEVSVGRGKLYLLDSNDFANAPEHRCVTSQLYGGDAEMRLKQELVLGIGGWRLLRAIGIQPEVCHLNEGHAAFAVLERARSYMQDHGVGFDVALSVTRAGNLFTTHTAVAAGFDRFDPELIRRYMTTYASRLGISINELLEMGRADTGAPEPPNSKEPFNMAYLAMHGSGQVNAVSKLHGEVSREIFGPLFLRWPKEEVPIGSVTNGVHVPTWESEAADKLWSGACGQGRWLGTPCSADDVRGMSDEALWSMRTECRKGLVAWLRERYARQLALDGEDPAMAAFIFREDVLTIGFARRFATYKRPDLLLHDPERLLRLLTNPERPMQLVLAGKAHPADMAGQALIEKWNKFLKREDARTKIVFLSDYDMRVAKEMVQGIDLWVNTPRRPWEASGTSGMKILVNGGLNLSELDGWWAEAYDSAVGWALGDGKEHSQDPAVIAEQDAIEADAMYRTLETEVAADFYAREGIAPPARWVARMRESMAQMTERFSAARTIREYAEEHYIPAAKAYASRSADGSAIGVGMAAWRSEIDKKWAGLRFGAFEMTAVGTRYDFKIEVFAGELSSDAFKVEVYVARGWAVTVQPVLLARSEETGSVGATVFTGSVAADLPVEAYIPRVVPYFAGASVPLEAGEILWQR</sequence>
<name>A0A7W8E1F6_9BACT</name>
<dbReference type="InterPro" id="IPR024517">
    <property type="entry name" value="Glycogen_phosphorylase_DUF3417"/>
</dbReference>
<evidence type="ECO:0000259" key="5">
    <source>
        <dbReference type="Pfam" id="PF11897"/>
    </source>
</evidence>
<keyword evidence="7" id="KW-1185">Reference proteome</keyword>
<dbReference type="PANTHER" id="PTHR42655:SF1">
    <property type="entry name" value="GLYCOGEN PHOSPHORYLASE"/>
    <property type="match status" value="1"/>
</dbReference>
<evidence type="ECO:0000256" key="3">
    <source>
        <dbReference type="ARBA" id="ARBA00022533"/>
    </source>
</evidence>
<keyword evidence="6" id="KW-0328">Glycosyltransferase</keyword>
<keyword evidence="4" id="KW-0663">Pyridoxal phosphate</keyword>
<dbReference type="AlphaFoldDB" id="A0A7W8E1F6"/>
<keyword evidence="3" id="KW-0021">Allosteric enzyme</keyword>
<dbReference type="SUPFAM" id="SSF53756">
    <property type="entry name" value="UDP-Glycosyltransferase/glycogen phosphorylase"/>
    <property type="match status" value="1"/>
</dbReference>
<dbReference type="GO" id="GO:0005975">
    <property type="term" value="P:carbohydrate metabolic process"/>
    <property type="evidence" value="ECO:0007669"/>
    <property type="project" value="InterPro"/>
</dbReference>
<dbReference type="PANTHER" id="PTHR42655">
    <property type="entry name" value="GLYCOGEN PHOSPHORYLASE"/>
    <property type="match status" value="1"/>
</dbReference>
<keyword evidence="6" id="KW-0808">Transferase</keyword>
<evidence type="ECO:0000256" key="4">
    <source>
        <dbReference type="PIRSR" id="PIRSR000460-1"/>
    </source>
</evidence>
<dbReference type="Pfam" id="PF11897">
    <property type="entry name" value="DUF3417"/>
    <property type="match status" value="1"/>
</dbReference>
<dbReference type="InterPro" id="IPR052182">
    <property type="entry name" value="Glycogen/Maltodextrin_Phosph"/>
</dbReference>
<evidence type="ECO:0000256" key="2">
    <source>
        <dbReference type="ARBA" id="ARBA00006047"/>
    </source>
</evidence>
<gene>
    <name evidence="6" type="ORF">HDF16_000442</name>
</gene>
<organism evidence="6 7">
    <name type="scientific">Granulicella aggregans</name>
    <dbReference type="NCBI Taxonomy" id="474949"/>
    <lineage>
        <taxon>Bacteria</taxon>
        <taxon>Pseudomonadati</taxon>
        <taxon>Acidobacteriota</taxon>
        <taxon>Terriglobia</taxon>
        <taxon>Terriglobales</taxon>
        <taxon>Acidobacteriaceae</taxon>
        <taxon>Granulicella</taxon>
    </lineage>
</organism>
<dbReference type="RefSeq" id="WP_184213521.1">
    <property type="nucleotide sequence ID" value="NZ_JACHIP010000001.1"/>
</dbReference>
<dbReference type="Pfam" id="PF00343">
    <property type="entry name" value="Phosphorylase"/>
    <property type="match status" value="1"/>
</dbReference>
<dbReference type="Gene3D" id="3.40.50.2000">
    <property type="entry name" value="Glycogen Phosphorylase B"/>
    <property type="match status" value="2"/>
</dbReference>